<dbReference type="AlphaFoldDB" id="A0AA38ICN0"/>
<evidence type="ECO:0000313" key="3">
    <source>
        <dbReference type="Proteomes" id="UP001168821"/>
    </source>
</evidence>
<accession>A0AA38ICN0</accession>
<keyword evidence="3" id="KW-1185">Reference proteome</keyword>
<comment type="caution">
    <text evidence="2">The sequence shown here is derived from an EMBL/GenBank/DDBJ whole genome shotgun (WGS) entry which is preliminary data.</text>
</comment>
<feature type="compositionally biased region" description="Low complexity" evidence="1">
    <location>
        <begin position="84"/>
        <end position="96"/>
    </location>
</feature>
<evidence type="ECO:0000256" key="1">
    <source>
        <dbReference type="SAM" id="MobiDB-lite"/>
    </source>
</evidence>
<dbReference type="Proteomes" id="UP001168821">
    <property type="component" value="Unassembled WGS sequence"/>
</dbReference>
<name>A0AA38ICN0_9CUCU</name>
<evidence type="ECO:0000313" key="2">
    <source>
        <dbReference type="EMBL" id="KAJ3652624.1"/>
    </source>
</evidence>
<organism evidence="2 3">
    <name type="scientific">Zophobas morio</name>
    <dbReference type="NCBI Taxonomy" id="2755281"/>
    <lineage>
        <taxon>Eukaryota</taxon>
        <taxon>Metazoa</taxon>
        <taxon>Ecdysozoa</taxon>
        <taxon>Arthropoda</taxon>
        <taxon>Hexapoda</taxon>
        <taxon>Insecta</taxon>
        <taxon>Pterygota</taxon>
        <taxon>Neoptera</taxon>
        <taxon>Endopterygota</taxon>
        <taxon>Coleoptera</taxon>
        <taxon>Polyphaga</taxon>
        <taxon>Cucujiformia</taxon>
        <taxon>Tenebrionidae</taxon>
        <taxon>Zophobas</taxon>
    </lineage>
</organism>
<gene>
    <name evidence="2" type="ORF">Zmor_018574</name>
</gene>
<proteinExistence type="predicted"/>
<sequence>MKAEKKIKKKIHILVSAVKKSKEQMKNDGTDIAKITGLVTDKLNGINAQIDPFIRHSARPRQTSHLELQSDRIQKAQDEDFKTSSSWSSSKPHQSPSAALRHFLGALKLGMYSGCLTQSI</sequence>
<reference evidence="2" key="1">
    <citation type="journal article" date="2023" name="G3 (Bethesda)">
        <title>Whole genome assemblies of Zophobas morio and Tenebrio molitor.</title>
        <authorList>
            <person name="Kaur S."/>
            <person name="Stinson S.A."/>
            <person name="diCenzo G.C."/>
        </authorList>
    </citation>
    <scope>NUCLEOTIDE SEQUENCE</scope>
    <source>
        <strain evidence="2">QUZm001</strain>
    </source>
</reference>
<protein>
    <submittedName>
        <fullName evidence="2">Uncharacterized protein</fullName>
    </submittedName>
</protein>
<feature type="region of interest" description="Disordered" evidence="1">
    <location>
        <begin position="54"/>
        <end position="96"/>
    </location>
</feature>
<dbReference type="EMBL" id="JALNTZ010000005">
    <property type="protein sequence ID" value="KAJ3652624.1"/>
    <property type="molecule type" value="Genomic_DNA"/>
</dbReference>
<feature type="compositionally biased region" description="Basic and acidic residues" evidence="1">
    <location>
        <begin position="68"/>
        <end position="82"/>
    </location>
</feature>